<dbReference type="Pfam" id="PF12728">
    <property type="entry name" value="HTH_17"/>
    <property type="match status" value="1"/>
</dbReference>
<dbReference type="GO" id="GO:0003677">
    <property type="term" value="F:DNA binding"/>
    <property type="evidence" value="ECO:0007669"/>
    <property type="project" value="UniProtKB-KW"/>
</dbReference>
<dbReference type="Proteomes" id="UP000290624">
    <property type="component" value="Unassembled WGS sequence"/>
</dbReference>
<gene>
    <name evidence="2" type="ORF">C1706_01655</name>
</gene>
<name>A0A4Q2EIS5_9ACTN</name>
<evidence type="ECO:0000259" key="1">
    <source>
        <dbReference type="Pfam" id="PF12728"/>
    </source>
</evidence>
<evidence type="ECO:0000313" key="2">
    <source>
        <dbReference type="EMBL" id="RXW33490.1"/>
    </source>
</evidence>
<dbReference type="EMBL" id="PPCV01000001">
    <property type="protein sequence ID" value="RXW33490.1"/>
    <property type="molecule type" value="Genomic_DNA"/>
</dbReference>
<organism evidence="2 3">
    <name type="scientific">Propioniciclava flava</name>
    <dbReference type="NCBI Taxonomy" id="2072026"/>
    <lineage>
        <taxon>Bacteria</taxon>
        <taxon>Bacillati</taxon>
        <taxon>Actinomycetota</taxon>
        <taxon>Actinomycetes</taxon>
        <taxon>Propionibacteriales</taxon>
        <taxon>Propionibacteriaceae</taxon>
        <taxon>Propioniciclava</taxon>
    </lineage>
</organism>
<comment type="caution">
    <text evidence="2">The sequence shown here is derived from an EMBL/GenBank/DDBJ whole genome shotgun (WGS) entry which is preliminary data.</text>
</comment>
<protein>
    <submittedName>
        <fullName evidence="2">DNA-binding protein</fullName>
    </submittedName>
</protein>
<dbReference type="InterPro" id="IPR009061">
    <property type="entry name" value="DNA-bd_dom_put_sf"/>
</dbReference>
<feature type="domain" description="Helix-turn-helix" evidence="1">
    <location>
        <begin position="13"/>
        <end position="58"/>
    </location>
</feature>
<dbReference type="AlphaFoldDB" id="A0A4Q2EIS5"/>
<dbReference type="OrthoDB" id="4870800at2"/>
<evidence type="ECO:0000313" key="3">
    <source>
        <dbReference type="Proteomes" id="UP000290624"/>
    </source>
</evidence>
<accession>A0A4Q2EIS5</accession>
<sequence length="75" mass="8791">MAVPQTQRVTPEWISLREAAKIYAVSTYTLRRRISSGDLPAVKLGYKLIRVCIEDLDKLFPAIPTDRPEDRYRRW</sequence>
<keyword evidence="3" id="KW-1185">Reference proteome</keyword>
<dbReference type="InterPro" id="IPR041657">
    <property type="entry name" value="HTH_17"/>
</dbReference>
<dbReference type="SUPFAM" id="SSF46955">
    <property type="entry name" value="Putative DNA-binding domain"/>
    <property type="match status" value="1"/>
</dbReference>
<reference evidence="2 3" key="1">
    <citation type="submission" date="2018-01" db="EMBL/GenBank/DDBJ databases">
        <title>Lactibacter flavus gen. nov., sp. nov., a novel bacterium of the family Propionibacteriaceae isolated from raw milk and dairy products.</title>
        <authorList>
            <person name="Wenning M."/>
            <person name="Breitenwieser F."/>
            <person name="Huptas C."/>
            <person name="von Neubeck M."/>
            <person name="Busse H.-J."/>
            <person name="Scherer S."/>
        </authorList>
    </citation>
    <scope>NUCLEOTIDE SEQUENCE [LARGE SCALE GENOMIC DNA]</scope>
    <source>
        <strain evidence="2 3">VG341</strain>
    </source>
</reference>
<proteinExistence type="predicted"/>
<keyword evidence="2" id="KW-0238">DNA-binding</keyword>